<reference evidence="1 2" key="1">
    <citation type="submission" date="2024-09" db="EMBL/GenBank/DDBJ databases">
        <title>Chromosome-scale assembly of Riccia fluitans.</title>
        <authorList>
            <person name="Paukszto L."/>
            <person name="Sawicki J."/>
            <person name="Karawczyk K."/>
            <person name="Piernik-Szablinska J."/>
            <person name="Szczecinska M."/>
            <person name="Mazdziarz M."/>
        </authorList>
    </citation>
    <scope>NUCLEOTIDE SEQUENCE [LARGE SCALE GENOMIC DNA]</scope>
    <source>
        <strain evidence="1">Rf_01</strain>
        <tissue evidence="1">Aerial parts of the thallus</tissue>
    </source>
</reference>
<evidence type="ECO:0008006" key="3">
    <source>
        <dbReference type="Google" id="ProtNLM"/>
    </source>
</evidence>
<sequence>MEGEEFDPFPDALYPREGSFGGSYMQLLLMDNIPDLLQPLDENFLTAETFNTLDVAGYSTENYNGVSDGDSQVSMQDAGFALGAQISAPCRPAGEFPLSGRLFSNIDVSTSSCELPADLGMEIKTYGGMRLSKLVVPSRHFVLKSMARFARLTSTPGGAVCMLEGTGSVCNLELLDPWGKSFLVAGDAQIVTMSRFFQADCDGFVPVQSSSTTIVVRNCAGELHGGVVKRDMQAVGQVVMNVYIFY</sequence>
<dbReference type="Proteomes" id="UP001605036">
    <property type="component" value="Unassembled WGS sequence"/>
</dbReference>
<keyword evidence="2" id="KW-1185">Reference proteome</keyword>
<dbReference type="EMBL" id="JBHFFA010000001">
    <property type="protein sequence ID" value="KAL2653560.1"/>
    <property type="molecule type" value="Genomic_DNA"/>
</dbReference>
<accession>A0ABD1ZQG5</accession>
<organism evidence="1 2">
    <name type="scientific">Riccia fluitans</name>
    <dbReference type="NCBI Taxonomy" id="41844"/>
    <lineage>
        <taxon>Eukaryota</taxon>
        <taxon>Viridiplantae</taxon>
        <taxon>Streptophyta</taxon>
        <taxon>Embryophyta</taxon>
        <taxon>Marchantiophyta</taxon>
        <taxon>Marchantiopsida</taxon>
        <taxon>Marchantiidae</taxon>
        <taxon>Marchantiales</taxon>
        <taxon>Ricciaceae</taxon>
        <taxon>Riccia</taxon>
    </lineage>
</organism>
<comment type="caution">
    <text evidence="1">The sequence shown here is derived from an EMBL/GenBank/DDBJ whole genome shotgun (WGS) entry which is preliminary data.</text>
</comment>
<protein>
    <recommendedName>
        <fullName evidence="3">Altered inheritance of mitochondria protein 24, mitochondrial</fullName>
    </recommendedName>
</protein>
<evidence type="ECO:0000313" key="2">
    <source>
        <dbReference type="Proteomes" id="UP001605036"/>
    </source>
</evidence>
<name>A0ABD1ZQG5_9MARC</name>
<dbReference type="AlphaFoldDB" id="A0ABD1ZQG5"/>
<proteinExistence type="predicted"/>
<gene>
    <name evidence="1" type="ORF">R1flu_021688</name>
</gene>
<evidence type="ECO:0000313" key="1">
    <source>
        <dbReference type="EMBL" id="KAL2653560.1"/>
    </source>
</evidence>